<proteinExistence type="predicted"/>
<dbReference type="RefSeq" id="WP_115452886.1">
    <property type="nucleotide sequence ID" value="NZ_QNQT01000007.1"/>
</dbReference>
<gene>
    <name evidence="2" type="ORF">DRW41_15300</name>
</gene>
<dbReference type="Pfam" id="PF09580">
    <property type="entry name" value="Spore_YhcN_YlaJ"/>
    <property type="match status" value="2"/>
</dbReference>
<dbReference type="EMBL" id="QNQT01000007">
    <property type="protein sequence ID" value="RDU35959.1"/>
    <property type="molecule type" value="Genomic_DNA"/>
</dbReference>
<accession>A0A3D8GP55</accession>
<dbReference type="AlphaFoldDB" id="A0A3D8GP55"/>
<evidence type="ECO:0008006" key="4">
    <source>
        <dbReference type="Google" id="ProtNLM"/>
    </source>
</evidence>
<evidence type="ECO:0000256" key="1">
    <source>
        <dbReference type="SAM" id="SignalP"/>
    </source>
</evidence>
<reference evidence="2 3" key="1">
    <citation type="submission" date="2018-07" db="EMBL/GenBank/DDBJ databases">
        <title>Bacillus sp. YLB-04 draft genome sequence.</title>
        <authorList>
            <person name="Yu L."/>
            <person name="Tang X."/>
        </authorList>
    </citation>
    <scope>NUCLEOTIDE SEQUENCE [LARGE SCALE GENOMIC DNA]</scope>
    <source>
        <strain evidence="2 3">YLB-04</strain>
    </source>
</reference>
<dbReference type="InterPro" id="IPR019076">
    <property type="entry name" value="Spore_lipoprot_YhcN/YlaJ-like"/>
</dbReference>
<evidence type="ECO:0000313" key="2">
    <source>
        <dbReference type="EMBL" id="RDU35959.1"/>
    </source>
</evidence>
<dbReference type="PROSITE" id="PS51257">
    <property type="entry name" value="PROKAR_LIPOPROTEIN"/>
    <property type="match status" value="1"/>
</dbReference>
<protein>
    <recommendedName>
        <fullName evidence="4">Sporulation protein</fullName>
    </recommendedName>
</protein>
<feature type="signal peptide" evidence="1">
    <location>
        <begin position="1"/>
        <end position="22"/>
    </location>
</feature>
<keyword evidence="3" id="KW-1185">Reference proteome</keyword>
<dbReference type="Proteomes" id="UP000257144">
    <property type="component" value="Unassembled WGS sequence"/>
</dbReference>
<keyword evidence="1" id="KW-0732">Signal</keyword>
<evidence type="ECO:0000313" key="3">
    <source>
        <dbReference type="Proteomes" id="UP000257144"/>
    </source>
</evidence>
<sequence>MKRSSKVLLSALLLLGMAGCGADNNDNGRNRVQSNRARINTVDDNQQLRVSDRAARAVERLKEVDRAHVIISNNNAYVAVRTNDNNGRNGAGMFNNGNRNDGNDMLDNGLINQHGNDGFINGKGDAGNKNRNGNAGTFGNRNDGKAYGNGETVGYGAGDGMAGGFGNNNGNHLTNNNNGTITGYGNDNNRDVISDPNYTGVDTKFEQKIADQVRKADKDIHRVYISFNPDFYDTMTGYANDINDGRNRGGLFNDFTGTMRGIFGR</sequence>
<organism evidence="2 3">
    <name type="scientific">Neobacillus piezotolerans</name>
    <dbReference type="NCBI Taxonomy" id="2259171"/>
    <lineage>
        <taxon>Bacteria</taxon>
        <taxon>Bacillati</taxon>
        <taxon>Bacillota</taxon>
        <taxon>Bacilli</taxon>
        <taxon>Bacillales</taxon>
        <taxon>Bacillaceae</taxon>
        <taxon>Neobacillus</taxon>
    </lineage>
</organism>
<dbReference type="OrthoDB" id="1707228at2"/>
<name>A0A3D8GP55_9BACI</name>
<comment type="caution">
    <text evidence="2">The sequence shown here is derived from an EMBL/GenBank/DDBJ whole genome shotgun (WGS) entry which is preliminary data.</text>
</comment>
<feature type="chain" id="PRO_5017664660" description="Sporulation protein" evidence="1">
    <location>
        <begin position="23"/>
        <end position="265"/>
    </location>
</feature>